<evidence type="ECO:0000313" key="5">
    <source>
        <dbReference type="EMBL" id="QYD69872.1"/>
    </source>
</evidence>
<dbReference type="PANTHER" id="PTHR30290">
    <property type="entry name" value="PERIPLASMIC BINDING COMPONENT OF ABC TRANSPORTER"/>
    <property type="match status" value="1"/>
</dbReference>
<sequence>MTAYVATRISRLAHGVVRAGCLLFAASVSGSAAYAAPDDTLVYCSEGSPESLNPQLMLSGTARNATATTIYDRLVDFRPGTTEIVPALAESWTISADQKTYLFRLRRGVKFHGTGFFKPTRDFNADDVVFSLNRQWRTDHPYHRMGGGSYQYFQGMGMDKLIVSVERVDAHSVRIVLSRPDAPFLADLAMPFMSILSAEYGAKLLEQGRPEDIDTEPIGTGPYAFRSYVKDSMIRYDANPLYWRGAPDIAHLVFVITPNASVRVQKVRRGECQIAVAPPPAALPAIRQDKSLVLREQEGLNIGYLAMNTEKPPFNNVLVRRAVAHALNRQAYVDAIFHGNARPAINPYPPTLWSYTDRVRTYPHDPAKARALLREAGYSGGFSATLWTLPVSRPYNPNGRTMGEMMQADLARVGIKVELVTYDWPTYLNKVRRGEHDMAQLGWSGDNGDPDNFLYTLFSCDAVTRGSNNARYCRTDFNRLITDARATSDVKARSDLYARALAMLADDEPVVPLVHSTVFRLMTTRVAGYVMNPFDIDYFAGLTLKD</sequence>
<evidence type="ECO:0000256" key="2">
    <source>
        <dbReference type="ARBA" id="ARBA00022729"/>
    </source>
</evidence>
<reference evidence="5 6" key="1">
    <citation type="submission" date="2021-07" db="EMBL/GenBank/DDBJ databases">
        <title>Paraburkholderia edwinii protects Aspergillus sp. from phenazines by acting as a toxin sponge.</title>
        <authorList>
            <person name="Dahlstrom K.M."/>
            <person name="Newman D.K."/>
        </authorList>
    </citation>
    <scope>NUCLEOTIDE SEQUENCE [LARGE SCALE GENOMIC DNA]</scope>
    <source>
        <strain evidence="5 6">Pe01</strain>
    </source>
</reference>
<dbReference type="InterPro" id="IPR000914">
    <property type="entry name" value="SBP_5_dom"/>
</dbReference>
<feature type="chain" id="PRO_5045816506" evidence="3">
    <location>
        <begin position="36"/>
        <end position="546"/>
    </location>
</feature>
<dbReference type="RefSeq" id="WP_219799209.1">
    <property type="nucleotide sequence ID" value="NZ_CP080095.1"/>
</dbReference>
<accession>A0ABX8ULK4</accession>
<proteinExistence type="inferred from homology"/>
<dbReference type="PANTHER" id="PTHR30290:SF38">
    <property type="entry name" value="D,D-DIPEPTIDE-BINDING PERIPLASMIC PROTEIN DDPA-RELATED"/>
    <property type="match status" value="1"/>
</dbReference>
<dbReference type="InterPro" id="IPR039424">
    <property type="entry name" value="SBP_5"/>
</dbReference>
<evidence type="ECO:0000256" key="1">
    <source>
        <dbReference type="ARBA" id="ARBA00005695"/>
    </source>
</evidence>
<keyword evidence="6" id="KW-1185">Reference proteome</keyword>
<organism evidence="5 6">
    <name type="scientific">Paraburkholderia edwinii</name>
    <dbReference type="NCBI Taxonomy" id="2861782"/>
    <lineage>
        <taxon>Bacteria</taxon>
        <taxon>Pseudomonadati</taxon>
        <taxon>Pseudomonadota</taxon>
        <taxon>Betaproteobacteria</taxon>
        <taxon>Burkholderiales</taxon>
        <taxon>Burkholderiaceae</taxon>
        <taxon>Paraburkholderia</taxon>
    </lineage>
</organism>
<feature type="domain" description="Solute-binding protein family 5" evidence="4">
    <location>
        <begin position="83"/>
        <end position="462"/>
    </location>
</feature>
<dbReference type="SUPFAM" id="SSF53850">
    <property type="entry name" value="Periplasmic binding protein-like II"/>
    <property type="match status" value="1"/>
</dbReference>
<feature type="signal peptide" evidence="3">
    <location>
        <begin position="1"/>
        <end position="35"/>
    </location>
</feature>
<name>A0ABX8ULK4_9BURK</name>
<dbReference type="InterPro" id="IPR023765">
    <property type="entry name" value="SBP_5_CS"/>
</dbReference>
<dbReference type="PIRSF" id="PIRSF002741">
    <property type="entry name" value="MppA"/>
    <property type="match status" value="1"/>
</dbReference>
<dbReference type="Gene3D" id="3.10.105.10">
    <property type="entry name" value="Dipeptide-binding Protein, Domain 3"/>
    <property type="match status" value="1"/>
</dbReference>
<comment type="similarity">
    <text evidence="1">Belongs to the bacterial solute-binding protein 5 family.</text>
</comment>
<protein>
    <submittedName>
        <fullName evidence="5">ABC transporter substrate-binding protein</fullName>
    </submittedName>
</protein>
<dbReference type="Gene3D" id="3.40.190.10">
    <property type="entry name" value="Periplasmic binding protein-like II"/>
    <property type="match status" value="1"/>
</dbReference>
<dbReference type="Pfam" id="PF00496">
    <property type="entry name" value="SBP_bac_5"/>
    <property type="match status" value="1"/>
</dbReference>
<evidence type="ECO:0000256" key="3">
    <source>
        <dbReference type="SAM" id="SignalP"/>
    </source>
</evidence>
<dbReference type="Proteomes" id="UP000826462">
    <property type="component" value="Chromosome 1"/>
</dbReference>
<dbReference type="PROSITE" id="PS01040">
    <property type="entry name" value="SBP_BACTERIAL_5"/>
    <property type="match status" value="1"/>
</dbReference>
<evidence type="ECO:0000313" key="6">
    <source>
        <dbReference type="Proteomes" id="UP000826462"/>
    </source>
</evidence>
<dbReference type="EMBL" id="CP080095">
    <property type="protein sequence ID" value="QYD69872.1"/>
    <property type="molecule type" value="Genomic_DNA"/>
</dbReference>
<gene>
    <name evidence="5" type="ORF">KZJ38_05870</name>
</gene>
<dbReference type="Gene3D" id="3.90.76.10">
    <property type="entry name" value="Dipeptide-binding Protein, Domain 1"/>
    <property type="match status" value="1"/>
</dbReference>
<dbReference type="InterPro" id="IPR030678">
    <property type="entry name" value="Peptide/Ni-bd"/>
</dbReference>
<dbReference type="CDD" id="cd08493">
    <property type="entry name" value="PBP2_DppA_like"/>
    <property type="match status" value="1"/>
</dbReference>
<keyword evidence="2 3" id="KW-0732">Signal</keyword>
<evidence type="ECO:0000259" key="4">
    <source>
        <dbReference type="Pfam" id="PF00496"/>
    </source>
</evidence>